<organism evidence="1 2">
    <name type="scientific">Scophthalmus maximus</name>
    <name type="common">Turbot</name>
    <name type="synonym">Psetta maxima</name>
    <dbReference type="NCBI Taxonomy" id="52904"/>
    <lineage>
        <taxon>Eukaryota</taxon>
        <taxon>Metazoa</taxon>
        <taxon>Chordata</taxon>
        <taxon>Craniata</taxon>
        <taxon>Vertebrata</taxon>
        <taxon>Euteleostomi</taxon>
        <taxon>Actinopterygii</taxon>
        <taxon>Neopterygii</taxon>
        <taxon>Teleostei</taxon>
        <taxon>Neoteleostei</taxon>
        <taxon>Acanthomorphata</taxon>
        <taxon>Carangaria</taxon>
        <taxon>Pleuronectiformes</taxon>
        <taxon>Pleuronectoidei</taxon>
        <taxon>Scophthalmidae</taxon>
        <taxon>Scophthalmus</taxon>
    </lineage>
</organism>
<name>A0A8D3DNQ3_SCOMX</name>
<dbReference type="GeneTree" id="ENSGT01030000238138"/>
<accession>A0A8D3DNQ3</accession>
<dbReference type="Ensembl" id="ENSSMAT00000040650.1">
    <property type="protein sequence ID" value="ENSSMAP00000061162.1"/>
    <property type="gene ID" value="ENSSMAG00000034703.1"/>
</dbReference>
<protein>
    <submittedName>
        <fullName evidence="1">Uncharacterized protein</fullName>
    </submittedName>
</protein>
<reference evidence="1" key="2">
    <citation type="submission" date="2025-08" db="UniProtKB">
        <authorList>
            <consortium name="Ensembl"/>
        </authorList>
    </citation>
    <scope>IDENTIFICATION</scope>
</reference>
<dbReference type="PANTHER" id="PTHR31635">
    <property type="entry name" value="REVERSE TRANSCRIPTASE DOMAIN-CONTAINING PROTEIN-RELATED"/>
    <property type="match status" value="1"/>
</dbReference>
<evidence type="ECO:0000313" key="2">
    <source>
        <dbReference type="Proteomes" id="UP000694558"/>
    </source>
</evidence>
<dbReference type="AlphaFoldDB" id="A0A8D3DNQ3"/>
<evidence type="ECO:0000313" key="1">
    <source>
        <dbReference type="Ensembl" id="ENSSMAP00000061162.1"/>
    </source>
</evidence>
<dbReference type="Proteomes" id="UP000694558">
    <property type="component" value="Chromosome 13"/>
</dbReference>
<proteinExistence type="predicted"/>
<reference evidence="1" key="1">
    <citation type="submission" date="2023-05" db="EMBL/GenBank/DDBJ databases">
        <title>High-quality long-read genome of Scophthalmus maximus.</title>
        <authorList>
            <person name="Lien S."/>
            <person name="Martinez P."/>
        </authorList>
    </citation>
    <scope>NUCLEOTIDE SEQUENCE [LARGE SCALE GENOMIC DNA]</scope>
</reference>
<dbReference type="PANTHER" id="PTHR31635:SF196">
    <property type="entry name" value="REVERSE TRANSCRIPTASE DOMAIN-CONTAINING PROTEIN-RELATED"/>
    <property type="match status" value="1"/>
</dbReference>
<sequence>LKQFFQKIHLPKVTQEQNSLSKTISEKEVYKHINKLNIDKSPGSDGYTNEFHEEFQHDLVPLLCKAFNWALENESWPATWNCAIITVLHKSGKNPTEKSDLIAAKIEMVKLLKAEVEKSLSILMKRTFDGGPRALNY</sequence>